<gene>
    <name evidence="2" type="ORF">VDAG_02400</name>
</gene>
<dbReference type="KEGG" id="vda:VDAG_02400"/>
<proteinExistence type="predicted"/>
<dbReference type="InParanoid" id="G2WXR8"/>
<sequence length="205" mass="22378">MAVTSLRLRHPFGARVDNGEGIRAMMGSPVPLAEDRLFILKRERPGSFSRGPRHALNSSWFDAHKRCFPDKSHPVHIDLILLRKRSYCPVTSAMHDRGLAPQRQQIQGVTRHARGSAEIMKSWSSCSMSSSSLLAQYDQEHSVPSTAAISGGMVLDLGQPGCHGLSQSSPGPMSNSPIRGDGRMDAPGKPFRVEWSPHLAFLSAA</sequence>
<reference evidence="2 3" key="1">
    <citation type="submission" date="2008-03" db="EMBL/GenBank/DDBJ databases">
        <title>The Genome Sequence of Verticillium dahliae VdLs.17.</title>
        <authorList>
            <consortium name="The Broad Institute Genome Sequencing Platform"/>
            <person name="Ma L.-J.J."/>
            <person name="Klosterman S.J."/>
            <person name="Subbarao K."/>
            <person name="Dobinson K."/>
            <person name="Veronese P."/>
            <person name="Kang S."/>
            <person name="Gold S.E."/>
            <person name="Young S."/>
            <person name="Jaffe D."/>
            <person name="Gnerre S."/>
            <person name="Berlin A."/>
            <person name="Heiman D."/>
            <person name="Hepburn T."/>
            <person name="Sykes S."/>
            <person name="Alvarado L."/>
            <person name="Kodira C.D."/>
            <person name="Lander E."/>
            <person name="Galagan J."/>
            <person name="Nusbaum C."/>
            <person name="Birren B."/>
        </authorList>
    </citation>
    <scope>NUCLEOTIDE SEQUENCE [LARGE SCALE GENOMIC DNA]</scope>
    <source>
        <strain evidence="3">VdLs.17 / ATCC MYA-4575 / FGSC 10137</strain>
    </source>
</reference>
<evidence type="ECO:0000313" key="3">
    <source>
        <dbReference type="Proteomes" id="UP000001611"/>
    </source>
</evidence>
<dbReference type="EMBL" id="DS572698">
    <property type="protein sequence ID" value="EGY20876.1"/>
    <property type="molecule type" value="Genomic_DNA"/>
</dbReference>
<keyword evidence="3" id="KW-1185">Reference proteome</keyword>
<feature type="region of interest" description="Disordered" evidence="1">
    <location>
        <begin position="160"/>
        <end position="183"/>
    </location>
</feature>
<feature type="compositionally biased region" description="Polar residues" evidence="1">
    <location>
        <begin position="165"/>
        <end position="177"/>
    </location>
</feature>
<organism evidence="2 3">
    <name type="scientific">Verticillium dahliae (strain VdLs.17 / ATCC MYA-4575 / FGSC 10137)</name>
    <name type="common">Verticillium wilt</name>
    <dbReference type="NCBI Taxonomy" id="498257"/>
    <lineage>
        <taxon>Eukaryota</taxon>
        <taxon>Fungi</taxon>
        <taxon>Dikarya</taxon>
        <taxon>Ascomycota</taxon>
        <taxon>Pezizomycotina</taxon>
        <taxon>Sordariomycetes</taxon>
        <taxon>Hypocreomycetidae</taxon>
        <taxon>Glomerellales</taxon>
        <taxon>Plectosphaerellaceae</taxon>
        <taxon>Verticillium</taxon>
    </lineage>
</organism>
<dbReference type="AlphaFoldDB" id="G2WXR8"/>
<dbReference type="GeneID" id="20703863"/>
<protein>
    <submittedName>
        <fullName evidence="2">Uncharacterized protein</fullName>
    </submittedName>
</protein>
<name>G2WXR8_VERDV</name>
<evidence type="ECO:0000256" key="1">
    <source>
        <dbReference type="SAM" id="MobiDB-lite"/>
    </source>
</evidence>
<dbReference type="HOGENOM" id="CLU_1338451_0_0_1"/>
<dbReference type="Proteomes" id="UP000001611">
    <property type="component" value="Chromosome 3"/>
</dbReference>
<accession>G2WXR8</accession>
<evidence type="ECO:0000313" key="2">
    <source>
        <dbReference type="EMBL" id="EGY20876.1"/>
    </source>
</evidence>
<dbReference type="RefSeq" id="XP_009651348.1">
    <property type="nucleotide sequence ID" value="XM_009653053.1"/>
</dbReference>